<dbReference type="AlphaFoldDB" id="A0A2K1JP94"/>
<dbReference type="EnsemblPlants" id="Pp3c12_2916V3.1">
    <property type="protein sequence ID" value="Pp3c12_2916V3.1"/>
    <property type="gene ID" value="Pp3c12_2916"/>
</dbReference>
<evidence type="ECO:0000313" key="4">
    <source>
        <dbReference type="Proteomes" id="UP000006727"/>
    </source>
</evidence>
<feature type="region of interest" description="Disordered" evidence="1">
    <location>
        <begin position="68"/>
        <end position="113"/>
    </location>
</feature>
<dbReference type="InParanoid" id="A0A2K1JP94"/>
<reference evidence="2 4" key="2">
    <citation type="journal article" date="2018" name="Plant J.">
        <title>The Physcomitrella patens chromosome-scale assembly reveals moss genome structure and evolution.</title>
        <authorList>
            <person name="Lang D."/>
            <person name="Ullrich K.K."/>
            <person name="Murat F."/>
            <person name="Fuchs J."/>
            <person name="Jenkins J."/>
            <person name="Haas F.B."/>
            <person name="Piednoel M."/>
            <person name="Gundlach H."/>
            <person name="Van Bel M."/>
            <person name="Meyberg R."/>
            <person name="Vives C."/>
            <person name="Morata J."/>
            <person name="Symeonidi A."/>
            <person name="Hiss M."/>
            <person name="Muchero W."/>
            <person name="Kamisugi Y."/>
            <person name="Saleh O."/>
            <person name="Blanc G."/>
            <person name="Decker E.L."/>
            <person name="van Gessel N."/>
            <person name="Grimwood J."/>
            <person name="Hayes R.D."/>
            <person name="Graham S.W."/>
            <person name="Gunter L.E."/>
            <person name="McDaniel S.F."/>
            <person name="Hoernstein S.N.W."/>
            <person name="Larsson A."/>
            <person name="Li F.W."/>
            <person name="Perroud P.F."/>
            <person name="Phillips J."/>
            <person name="Ranjan P."/>
            <person name="Rokshar D.S."/>
            <person name="Rothfels C.J."/>
            <person name="Schneider L."/>
            <person name="Shu S."/>
            <person name="Stevenson D.W."/>
            <person name="Thummler F."/>
            <person name="Tillich M."/>
            <person name="Villarreal Aguilar J.C."/>
            <person name="Widiez T."/>
            <person name="Wong G.K."/>
            <person name="Wymore A."/>
            <person name="Zhang Y."/>
            <person name="Zimmer A.D."/>
            <person name="Quatrano R.S."/>
            <person name="Mayer K.F.X."/>
            <person name="Goodstein D."/>
            <person name="Casacuberta J.M."/>
            <person name="Vandepoele K."/>
            <person name="Reski R."/>
            <person name="Cuming A.C."/>
            <person name="Tuskan G.A."/>
            <person name="Maumus F."/>
            <person name="Salse J."/>
            <person name="Schmutz J."/>
            <person name="Rensing S.A."/>
        </authorList>
    </citation>
    <scope>NUCLEOTIDE SEQUENCE [LARGE SCALE GENOMIC DNA]</scope>
    <source>
        <strain evidence="3 4">cv. Gransden 2004</strain>
    </source>
</reference>
<dbReference type="EMBL" id="ABEU02000012">
    <property type="protein sequence ID" value="PNR43348.1"/>
    <property type="molecule type" value="Genomic_DNA"/>
</dbReference>
<gene>
    <name evidence="2" type="ORF">PHYPA_015728</name>
</gene>
<keyword evidence="4" id="KW-1185">Reference proteome</keyword>
<evidence type="ECO:0000313" key="2">
    <source>
        <dbReference type="EMBL" id="PNR43348.1"/>
    </source>
</evidence>
<protein>
    <submittedName>
        <fullName evidence="2 3">Uncharacterized protein</fullName>
    </submittedName>
</protein>
<dbReference type="Gramene" id="Pp3c12_2916V3.1">
    <property type="protein sequence ID" value="Pp3c12_2916V3.1"/>
    <property type="gene ID" value="Pp3c12_2916"/>
</dbReference>
<evidence type="ECO:0000256" key="1">
    <source>
        <dbReference type="SAM" id="MobiDB-lite"/>
    </source>
</evidence>
<dbReference type="Proteomes" id="UP000006727">
    <property type="component" value="Chromosome 12"/>
</dbReference>
<proteinExistence type="predicted"/>
<accession>A0A2K1JP94</accession>
<evidence type="ECO:0000313" key="3">
    <source>
        <dbReference type="EnsemblPlants" id="Pp3c12_2916V3.1"/>
    </source>
</evidence>
<organism evidence="2">
    <name type="scientific">Physcomitrium patens</name>
    <name type="common">Spreading-leaved earth moss</name>
    <name type="synonym">Physcomitrella patens</name>
    <dbReference type="NCBI Taxonomy" id="3218"/>
    <lineage>
        <taxon>Eukaryota</taxon>
        <taxon>Viridiplantae</taxon>
        <taxon>Streptophyta</taxon>
        <taxon>Embryophyta</taxon>
        <taxon>Bryophyta</taxon>
        <taxon>Bryophytina</taxon>
        <taxon>Bryopsida</taxon>
        <taxon>Funariidae</taxon>
        <taxon>Funariales</taxon>
        <taxon>Funariaceae</taxon>
        <taxon>Physcomitrium</taxon>
    </lineage>
</organism>
<name>A0A2K1JP94_PHYPA</name>
<feature type="compositionally biased region" description="Basic and acidic residues" evidence="1">
    <location>
        <begin position="101"/>
        <end position="113"/>
    </location>
</feature>
<sequence>MKRSTLAGDNWCMVFVGKEDFLHIDLGCGAIEACKTVPGFDTTEHSWVTAWRECEELGSNVAKVTTVSSPSSAAQEVPTLPTECDRNSSTNGIETFHNKQRQPETRSHAEPKRTINPVLCMSGTNRAQV</sequence>
<reference evidence="3" key="3">
    <citation type="submission" date="2020-12" db="UniProtKB">
        <authorList>
            <consortium name="EnsemblPlants"/>
        </authorList>
    </citation>
    <scope>IDENTIFICATION</scope>
</reference>
<reference evidence="2 4" key="1">
    <citation type="journal article" date="2008" name="Science">
        <title>The Physcomitrella genome reveals evolutionary insights into the conquest of land by plants.</title>
        <authorList>
            <person name="Rensing S."/>
            <person name="Lang D."/>
            <person name="Zimmer A."/>
            <person name="Terry A."/>
            <person name="Salamov A."/>
            <person name="Shapiro H."/>
            <person name="Nishiyama T."/>
            <person name="Perroud P.-F."/>
            <person name="Lindquist E."/>
            <person name="Kamisugi Y."/>
            <person name="Tanahashi T."/>
            <person name="Sakakibara K."/>
            <person name="Fujita T."/>
            <person name="Oishi K."/>
            <person name="Shin-I T."/>
            <person name="Kuroki Y."/>
            <person name="Toyoda A."/>
            <person name="Suzuki Y."/>
            <person name="Hashimoto A."/>
            <person name="Yamaguchi K."/>
            <person name="Sugano A."/>
            <person name="Kohara Y."/>
            <person name="Fujiyama A."/>
            <person name="Anterola A."/>
            <person name="Aoki S."/>
            <person name="Ashton N."/>
            <person name="Barbazuk W.B."/>
            <person name="Barker E."/>
            <person name="Bennetzen J."/>
            <person name="Bezanilla M."/>
            <person name="Blankenship R."/>
            <person name="Cho S.H."/>
            <person name="Dutcher S."/>
            <person name="Estelle M."/>
            <person name="Fawcett J.A."/>
            <person name="Gundlach H."/>
            <person name="Hanada K."/>
            <person name="Heyl A."/>
            <person name="Hicks K.A."/>
            <person name="Hugh J."/>
            <person name="Lohr M."/>
            <person name="Mayer K."/>
            <person name="Melkozernov A."/>
            <person name="Murata T."/>
            <person name="Nelson D."/>
            <person name="Pils B."/>
            <person name="Prigge M."/>
            <person name="Reiss B."/>
            <person name="Renner T."/>
            <person name="Rombauts S."/>
            <person name="Rushton P."/>
            <person name="Sanderfoot A."/>
            <person name="Schween G."/>
            <person name="Shiu S.-H."/>
            <person name="Stueber K."/>
            <person name="Theodoulou F.L."/>
            <person name="Tu H."/>
            <person name="Van de Peer Y."/>
            <person name="Verrier P.J."/>
            <person name="Waters E."/>
            <person name="Wood A."/>
            <person name="Yang L."/>
            <person name="Cove D."/>
            <person name="Cuming A."/>
            <person name="Hasebe M."/>
            <person name="Lucas S."/>
            <person name="Mishler D.B."/>
            <person name="Reski R."/>
            <person name="Grigoriev I."/>
            <person name="Quatrano R.S."/>
            <person name="Boore J.L."/>
        </authorList>
    </citation>
    <scope>NUCLEOTIDE SEQUENCE [LARGE SCALE GENOMIC DNA]</scope>
    <source>
        <strain evidence="3 4">cv. Gransden 2004</strain>
    </source>
</reference>